<accession>A0A480GG45</accession>
<organism evidence="1">
    <name type="scientific">Sus scrofa</name>
    <name type="common">Pig</name>
    <dbReference type="NCBI Taxonomy" id="9823"/>
    <lineage>
        <taxon>Eukaryota</taxon>
        <taxon>Metazoa</taxon>
        <taxon>Chordata</taxon>
        <taxon>Craniata</taxon>
        <taxon>Vertebrata</taxon>
        <taxon>Euteleostomi</taxon>
        <taxon>Mammalia</taxon>
        <taxon>Eutheria</taxon>
        <taxon>Laurasiatheria</taxon>
        <taxon>Artiodactyla</taxon>
        <taxon>Suina</taxon>
        <taxon>Suidae</taxon>
        <taxon>Sus</taxon>
    </lineage>
</organism>
<reference evidence="1" key="1">
    <citation type="journal article" date="2019" name="PeerJ">
        <title>Genes of the pig, Sus scrofa, reconstructed with EvidentialGene.</title>
        <authorList>
            <person name="Gilbert D.G."/>
        </authorList>
    </citation>
    <scope>NUCLEOTIDE SEQUENCE</scope>
</reference>
<proteinExistence type="predicted"/>
<name>A0A480GG45_PIG</name>
<protein>
    <submittedName>
        <fullName evidence="1">Ragulator complex protein LAMTOR4 isoform X5</fullName>
    </submittedName>
</protein>
<dbReference type="EMBL" id="DQIR01055909">
    <property type="protein sequence ID" value="HDA11385.1"/>
    <property type="molecule type" value="Transcribed_RNA"/>
</dbReference>
<dbReference type="EMBL" id="DQIR01055908">
    <property type="protein sequence ID" value="HDA11384.1"/>
    <property type="molecule type" value="Transcribed_RNA"/>
</dbReference>
<evidence type="ECO:0000313" key="1">
    <source>
        <dbReference type="EMBL" id="HDA11384.1"/>
    </source>
</evidence>
<sequence length="124" mass="13620">MEMWVCRWLSSSRQGRGGGGLCPPHHRGSWPHPPLPLALRRAQTSMGSRPRFCLFTTNTLCPDTVTSNVCSPKTTDRRLKGMLMPWCSRKPQAVLTSSEMALAACSSFSRSPDDANTAPSLSTR</sequence>
<dbReference type="AlphaFoldDB" id="A0A480GG45"/>